<dbReference type="BioCyc" id="CSTA292563:G1353-1109-MONOMER"/>
<evidence type="ECO:0000256" key="1">
    <source>
        <dbReference type="SAM" id="Phobius"/>
    </source>
</evidence>
<proteinExistence type="predicted"/>
<keyword evidence="1" id="KW-0472">Membrane</keyword>
<dbReference type="KEGG" id="csn:Cyast_1099"/>
<organism evidence="2 3">
    <name type="scientific">Cyanobacterium stanieri (strain ATCC 29140 / PCC 7202)</name>
    <dbReference type="NCBI Taxonomy" id="292563"/>
    <lineage>
        <taxon>Bacteria</taxon>
        <taxon>Bacillati</taxon>
        <taxon>Cyanobacteriota</taxon>
        <taxon>Cyanophyceae</taxon>
        <taxon>Oscillatoriophycideae</taxon>
        <taxon>Chroococcales</taxon>
        <taxon>Geminocystaceae</taxon>
        <taxon>Cyanobacterium</taxon>
    </lineage>
</organism>
<dbReference type="STRING" id="292563.Cyast_1099"/>
<feature type="transmembrane region" description="Helical" evidence="1">
    <location>
        <begin position="29"/>
        <end position="48"/>
    </location>
</feature>
<keyword evidence="1" id="KW-1133">Transmembrane helix</keyword>
<protein>
    <submittedName>
        <fullName evidence="2">Uncharacterized protein</fullName>
    </submittedName>
</protein>
<gene>
    <name evidence="2" type="ordered locus">Cyast_1099</name>
</gene>
<feature type="transmembrane region" description="Helical" evidence="1">
    <location>
        <begin position="54"/>
        <end position="71"/>
    </location>
</feature>
<evidence type="ECO:0000313" key="3">
    <source>
        <dbReference type="Proteomes" id="UP000010483"/>
    </source>
</evidence>
<name>K9YLU0_CYASC</name>
<dbReference type="Proteomes" id="UP000010483">
    <property type="component" value="Chromosome"/>
</dbReference>
<keyword evidence="3" id="KW-1185">Reference proteome</keyword>
<evidence type="ECO:0000313" key="2">
    <source>
        <dbReference type="EMBL" id="AFZ47068.1"/>
    </source>
</evidence>
<dbReference type="eggNOG" id="ENOG5033C1W">
    <property type="taxonomic scope" value="Bacteria"/>
</dbReference>
<sequence>MIIKIQCYLRYLIRKSNFITMNRPQEKDLLSAGLTAAIGAGIITSYAVSQGQNPLIATAITIFSAVCAVICHQADLI</sequence>
<accession>K9YLU0</accession>
<dbReference type="AlphaFoldDB" id="K9YLU0"/>
<dbReference type="EMBL" id="CP003940">
    <property type="protein sequence ID" value="AFZ47068.1"/>
    <property type="molecule type" value="Genomic_DNA"/>
</dbReference>
<keyword evidence="1" id="KW-0812">Transmembrane</keyword>
<reference evidence="3" key="1">
    <citation type="journal article" date="2013" name="Proc. Natl. Acad. Sci. U.S.A.">
        <title>Improving the coverage of the cyanobacterial phylum using diversity-driven genome sequencing.</title>
        <authorList>
            <person name="Shih P.M."/>
            <person name="Wu D."/>
            <person name="Latifi A."/>
            <person name="Axen S.D."/>
            <person name="Fewer D.P."/>
            <person name="Talla E."/>
            <person name="Calteau A."/>
            <person name="Cai F."/>
            <person name="Tandeau de Marsac N."/>
            <person name="Rippka R."/>
            <person name="Herdman M."/>
            <person name="Sivonen K."/>
            <person name="Coursin T."/>
            <person name="Laurent T."/>
            <person name="Goodwin L."/>
            <person name="Nolan M."/>
            <person name="Davenport K.W."/>
            <person name="Han C.S."/>
            <person name="Rubin E.M."/>
            <person name="Eisen J.A."/>
            <person name="Woyke T."/>
            <person name="Gugger M."/>
            <person name="Kerfeld C.A."/>
        </authorList>
    </citation>
    <scope>NUCLEOTIDE SEQUENCE [LARGE SCALE GENOMIC DNA]</scope>
    <source>
        <strain evidence="3">ATCC 29140 / PCC 7202</strain>
    </source>
</reference>
<dbReference type="HOGENOM" id="CLU_191301_0_1_3"/>